<accession>A0A9X4BJ60</accession>
<gene>
    <name evidence="1" type="ORF">OD750_026060</name>
</gene>
<dbReference type="RefSeq" id="WP_263543021.1">
    <property type="nucleotide sequence ID" value="NZ_JAOVZO020000023.1"/>
</dbReference>
<organism evidence="1 2">
    <name type="scientific">Tahibacter soli</name>
    <dbReference type="NCBI Taxonomy" id="2983605"/>
    <lineage>
        <taxon>Bacteria</taxon>
        <taxon>Pseudomonadati</taxon>
        <taxon>Pseudomonadota</taxon>
        <taxon>Gammaproteobacteria</taxon>
        <taxon>Lysobacterales</taxon>
        <taxon>Rhodanobacteraceae</taxon>
        <taxon>Tahibacter</taxon>
    </lineage>
</organism>
<evidence type="ECO:0000313" key="1">
    <source>
        <dbReference type="EMBL" id="MDC8016005.1"/>
    </source>
</evidence>
<proteinExistence type="predicted"/>
<dbReference type="EMBL" id="JAOVZO020000023">
    <property type="protein sequence ID" value="MDC8016005.1"/>
    <property type="molecule type" value="Genomic_DNA"/>
</dbReference>
<dbReference type="AlphaFoldDB" id="A0A9X4BJ60"/>
<comment type="caution">
    <text evidence="1">The sequence shown here is derived from an EMBL/GenBank/DDBJ whole genome shotgun (WGS) entry which is preliminary data.</text>
</comment>
<evidence type="ECO:0000313" key="2">
    <source>
        <dbReference type="Proteomes" id="UP001139971"/>
    </source>
</evidence>
<name>A0A9X4BJ60_9GAMM</name>
<dbReference type="Proteomes" id="UP001139971">
    <property type="component" value="Unassembled WGS sequence"/>
</dbReference>
<sequence length="211" mass="22888">MTLQLTLVNNSGKPGNLFAFQRYGGLRQSLAWLSKYAYPGTQVDFFWDPSSLCFVWSGTGKLGPGVVIDVAQFVPAAISGTNQITLSYDAEHRTFYFHDQGQGPQSGQLFIRQDTTIPAHSASVGVGLANKATLVFDVSPNLMTVIDTRATTLWVAFGDYQQGQYIEDVEALGAVEVTFPPNVVAMTATIDADGRWTVVENVLGKRAEEAS</sequence>
<reference evidence="1" key="1">
    <citation type="submission" date="2023-02" db="EMBL/GenBank/DDBJ databases">
        <title>Tahibacter soli sp. nov. isolated from soil.</title>
        <authorList>
            <person name="Baek J.H."/>
            <person name="Lee J.K."/>
            <person name="Choi D.G."/>
            <person name="Jeon C.O."/>
        </authorList>
    </citation>
    <scope>NUCLEOTIDE SEQUENCE</scope>
    <source>
        <strain evidence="1">BL</strain>
    </source>
</reference>
<keyword evidence="2" id="KW-1185">Reference proteome</keyword>
<protein>
    <submittedName>
        <fullName evidence="1">Uncharacterized protein</fullName>
    </submittedName>
</protein>